<evidence type="ECO:0000313" key="1">
    <source>
        <dbReference type="EMBL" id="KII61955.1"/>
    </source>
</evidence>
<reference evidence="1 2" key="1">
    <citation type="journal article" date="2014" name="Genome Biol. Evol.">
        <title>The genome of the myxosporean Thelohanellus kitauei shows adaptations to nutrient acquisition within its fish host.</title>
        <authorList>
            <person name="Yang Y."/>
            <person name="Xiong J."/>
            <person name="Zhou Z."/>
            <person name="Huo F."/>
            <person name="Miao W."/>
            <person name="Ran C."/>
            <person name="Liu Y."/>
            <person name="Zhang J."/>
            <person name="Feng J."/>
            <person name="Wang M."/>
            <person name="Wang M."/>
            <person name="Wang L."/>
            <person name="Yao B."/>
        </authorList>
    </citation>
    <scope>NUCLEOTIDE SEQUENCE [LARGE SCALE GENOMIC DNA]</scope>
    <source>
        <strain evidence="1">Wuqing</strain>
    </source>
</reference>
<organism evidence="1 2">
    <name type="scientific">Thelohanellus kitauei</name>
    <name type="common">Myxosporean</name>
    <dbReference type="NCBI Taxonomy" id="669202"/>
    <lineage>
        <taxon>Eukaryota</taxon>
        <taxon>Metazoa</taxon>
        <taxon>Cnidaria</taxon>
        <taxon>Myxozoa</taxon>
        <taxon>Myxosporea</taxon>
        <taxon>Bivalvulida</taxon>
        <taxon>Platysporina</taxon>
        <taxon>Myxobolidae</taxon>
        <taxon>Thelohanellus</taxon>
    </lineage>
</organism>
<dbReference type="AlphaFoldDB" id="A0A0C2M4I1"/>
<dbReference type="OrthoDB" id="6496131at2759"/>
<protein>
    <submittedName>
        <fullName evidence="1">Uncharacterized protein</fullName>
    </submittedName>
</protein>
<dbReference type="Proteomes" id="UP000031668">
    <property type="component" value="Unassembled WGS sequence"/>
</dbReference>
<evidence type="ECO:0000313" key="2">
    <source>
        <dbReference type="Proteomes" id="UP000031668"/>
    </source>
</evidence>
<dbReference type="EMBL" id="JWZT01005174">
    <property type="protein sequence ID" value="KII61955.1"/>
    <property type="molecule type" value="Genomic_DNA"/>
</dbReference>
<proteinExistence type="predicted"/>
<gene>
    <name evidence="1" type="ORF">RF11_06965</name>
</gene>
<keyword evidence="2" id="KW-1185">Reference proteome</keyword>
<name>A0A0C2M4I1_THEKT</name>
<comment type="caution">
    <text evidence="1">The sequence shown here is derived from an EMBL/GenBank/DDBJ whole genome shotgun (WGS) entry which is preliminary data.</text>
</comment>
<sequence length="121" mass="14022">MQHLASCGVTSSVDRKAKLFSRIGSKTYSFMSKIHPGFDSELSYNKIRKSLSQYCELEVKYVHACVEFSRRVLMPDQSYKQWVAELRNIAIMCRFIFKNEKCECSLMDRKLQGCYPSSNSP</sequence>
<accession>A0A0C2M4I1</accession>